<dbReference type="SMART" id="SM00060">
    <property type="entry name" value="FN3"/>
    <property type="match status" value="4"/>
</dbReference>
<dbReference type="RefSeq" id="WP_020847817.1">
    <property type="nucleotide sequence ID" value="NZ_JAIQ01000070.1"/>
</dbReference>
<dbReference type="Gene3D" id="2.60.40.10">
    <property type="entry name" value="Immunoglobulins"/>
    <property type="match status" value="4"/>
</dbReference>
<proteinExistence type="predicted"/>
<organism evidence="4 5">
    <name type="scientific">Aliarcobacter butzleri L348</name>
    <dbReference type="NCBI Taxonomy" id="1447256"/>
    <lineage>
        <taxon>Bacteria</taxon>
        <taxon>Pseudomonadati</taxon>
        <taxon>Campylobacterota</taxon>
        <taxon>Epsilonproteobacteria</taxon>
        <taxon>Campylobacterales</taxon>
        <taxon>Arcobacteraceae</taxon>
        <taxon>Aliarcobacter</taxon>
    </lineage>
</organism>
<dbReference type="InterPro" id="IPR050964">
    <property type="entry name" value="Striated_Muscle_Regulatory"/>
</dbReference>
<evidence type="ECO:0000259" key="3">
    <source>
        <dbReference type="PROSITE" id="PS50853"/>
    </source>
</evidence>
<evidence type="ECO:0000313" key="5">
    <source>
        <dbReference type="Proteomes" id="UP000035514"/>
    </source>
</evidence>
<dbReference type="InterPro" id="IPR003961">
    <property type="entry name" value="FN3_dom"/>
</dbReference>
<comment type="caution">
    <text evidence="4">The sequence shown here is derived from an EMBL/GenBank/DDBJ whole genome shotgun (WGS) entry which is preliminary data.</text>
</comment>
<dbReference type="InterPro" id="IPR036116">
    <property type="entry name" value="FN3_sf"/>
</dbReference>
<reference evidence="4 5" key="1">
    <citation type="submission" date="2014-01" db="EMBL/GenBank/DDBJ databases">
        <title>Development of a Comparative Genomic Fingerprinting Assay for High Resolution Genotyping of Arcobacter butzleri.</title>
        <authorList>
            <person name="Webb A.L."/>
            <person name="Inglis G.D."/>
            <person name="Kruczkiewicz P."/>
            <person name="Selinger L.B."/>
            <person name="Taboada E.N."/>
        </authorList>
    </citation>
    <scope>NUCLEOTIDE SEQUENCE [LARGE SCALE GENOMIC DNA]</scope>
    <source>
        <strain evidence="4 5">L348</strain>
    </source>
</reference>
<evidence type="ECO:0000256" key="2">
    <source>
        <dbReference type="SAM" id="SignalP"/>
    </source>
</evidence>
<dbReference type="EMBL" id="JAIQ01000070">
    <property type="protein sequence ID" value="KLE01279.1"/>
    <property type="molecule type" value="Genomic_DNA"/>
</dbReference>
<protein>
    <submittedName>
        <fullName evidence="4">Fibronectin type III</fullName>
    </submittedName>
</protein>
<sequence>MIKLMKNILLIALVLLFSACSDVFDSISSPSTPKINNTVPTVNYSSIKSISDITSIGFEWQRVDDPRVVGYNFYRTDLQSGEKTLKLIRAIESRYTTHYVDKELEPKTKYAYQISSRLNDGSESVTTDAYVAETLPRIVPVNGAQAISNLPKKIKLLWQPHPDQRIQYYRVEKYNTTLNEWIHLATVNQRLSAEYLDTGLENNTTYQYRIKAFTFEDVESAPTKTLSAKTKPAPKSPTNVKASNNIPKKIFLTWSPSQNQDIIGYDIYRSSYSSFGFSKVTNVNSTTTEYTDSVDDDGRTYYYRIIAVDKDNLESADNITATKGMSLPKPIRPTITSAQIQGSVNLSWQAGDNRAVSYNVVKKIKQNFFQYKTVIFNNISGTSFNDSDIVSGVDYKYSVQAVDEFGLVSENSDEKTLSRK</sequence>
<feature type="chain" id="PRO_5002578702" evidence="2">
    <location>
        <begin position="22"/>
        <end position="420"/>
    </location>
</feature>
<feature type="domain" description="Fibronectin type-III" evidence="3">
    <location>
        <begin position="137"/>
        <end position="233"/>
    </location>
</feature>
<dbReference type="Pfam" id="PF00041">
    <property type="entry name" value="fn3"/>
    <property type="match status" value="2"/>
</dbReference>
<feature type="domain" description="Fibronectin type-III" evidence="3">
    <location>
        <begin position="40"/>
        <end position="134"/>
    </location>
</feature>
<dbReference type="InterPro" id="IPR013783">
    <property type="entry name" value="Ig-like_fold"/>
</dbReference>
<keyword evidence="1" id="KW-0677">Repeat</keyword>
<feature type="domain" description="Fibronectin type-III" evidence="3">
    <location>
        <begin position="329"/>
        <end position="420"/>
    </location>
</feature>
<name>A0A0G9K3Y8_9BACT</name>
<dbReference type="CDD" id="cd00063">
    <property type="entry name" value="FN3"/>
    <property type="match status" value="3"/>
</dbReference>
<feature type="domain" description="Fibronectin type-III" evidence="3">
    <location>
        <begin position="236"/>
        <end position="328"/>
    </location>
</feature>
<feature type="signal peptide" evidence="2">
    <location>
        <begin position="1"/>
        <end position="21"/>
    </location>
</feature>
<gene>
    <name evidence="4" type="ORF">AA20_03725</name>
</gene>
<dbReference type="Proteomes" id="UP000035514">
    <property type="component" value="Unassembled WGS sequence"/>
</dbReference>
<dbReference type="PROSITE" id="PS51257">
    <property type="entry name" value="PROKAR_LIPOPROTEIN"/>
    <property type="match status" value="1"/>
</dbReference>
<accession>A0A0G9K3Y8</accession>
<dbReference type="PROSITE" id="PS50853">
    <property type="entry name" value="FN3"/>
    <property type="match status" value="4"/>
</dbReference>
<dbReference type="PATRIC" id="fig|1447256.3.peg.720"/>
<dbReference type="AlphaFoldDB" id="A0A0G9K3Y8"/>
<dbReference type="SUPFAM" id="SSF49265">
    <property type="entry name" value="Fibronectin type III"/>
    <property type="match status" value="3"/>
</dbReference>
<keyword evidence="2" id="KW-0732">Signal</keyword>
<evidence type="ECO:0000313" key="4">
    <source>
        <dbReference type="EMBL" id="KLE01279.1"/>
    </source>
</evidence>
<dbReference type="PANTHER" id="PTHR13817">
    <property type="entry name" value="TITIN"/>
    <property type="match status" value="1"/>
</dbReference>
<dbReference type="PANTHER" id="PTHR13817:SF166">
    <property type="entry name" value="NEURONAL IGCAM-RELATED"/>
    <property type="match status" value="1"/>
</dbReference>
<evidence type="ECO:0000256" key="1">
    <source>
        <dbReference type="ARBA" id="ARBA00022737"/>
    </source>
</evidence>